<evidence type="ECO:0000259" key="7">
    <source>
        <dbReference type="Pfam" id="PF06271"/>
    </source>
</evidence>
<evidence type="ECO:0000256" key="4">
    <source>
        <dbReference type="ARBA" id="ARBA00023136"/>
    </source>
</evidence>
<feature type="transmembrane region" description="Helical" evidence="5">
    <location>
        <begin position="107"/>
        <end position="125"/>
    </location>
</feature>
<reference evidence="9" key="1">
    <citation type="journal article" date="2019" name="Int. J. Syst. Evol. Microbiol.">
        <title>The Global Catalogue of Microorganisms (GCM) 10K type strain sequencing project: providing services to taxonomists for standard genome sequencing and annotation.</title>
        <authorList>
            <consortium name="The Broad Institute Genomics Platform"/>
            <consortium name="The Broad Institute Genome Sequencing Center for Infectious Disease"/>
            <person name="Wu L."/>
            <person name="Ma J."/>
        </authorList>
    </citation>
    <scope>NUCLEOTIDE SEQUENCE [LARGE SCALE GENOMIC DNA]</scope>
    <source>
        <strain evidence="9">CCUG 56401</strain>
    </source>
</reference>
<dbReference type="Pfam" id="PF06271">
    <property type="entry name" value="RDD"/>
    <property type="match status" value="1"/>
</dbReference>
<accession>A0ABW3FR90</accession>
<feature type="transmembrane region" description="Helical" evidence="5">
    <location>
        <begin position="317"/>
        <end position="344"/>
    </location>
</feature>
<sequence length="376" mass="39601">MSTRLIPALIASTAALALAVVLFVPYVARQYRRRGTLGVGNVVLAFAGLLYALGLVAYVLLPMPEVTPDFCATSAASAPQLVPFRFLDDMAREQVGSGLVATLRNPALTQVLLNVALFVPLGMFVRYMFRRGVAATALIGLGVSLAIECTQLTGDWFLYPCAYRLFDVDDLIANGLGGLLGALAAPVLRMVPGQKLPSLDPGQARPVTVPRRLLAAVCDLVLFFLLSSLLGAAYQALLLLVHNGLAADAPPLQSLPGHGLLPLFTDWLPWLLLAVVVPLTGTGASAGQRIVQLTAVAPDGRRPEPVRRLGRSLVGTGGYLLLTLLPFLGLLAAILAVVSLVAFWRTSGHRGLSYAATGLDLVDARGPVPAAHEPVA</sequence>
<organism evidence="8 9">
    <name type="scientific">Saccharopolyspora rosea</name>
    <dbReference type="NCBI Taxonomy" id="524884"/>
    <lineage>
        <taxon>Bacteria</taxon>
        <taxon>Bacillati</taxon>
        <taxon>Actinomycetota</taxon>
        <taxon>Actinomycetes</taxon>
        <taxon>Pseudonocardiales</taxon>
        <taxon>Pseudonocardiaceae</taxon>
        <taxon>Saccharopolyspora</taxon>
    </lineage>
</organism>
<dbReference type="EMBL" id="JBHTIW010000006">
    <property type="protein sequence ID" value="MFD0920363.1"/>
    <property type="molecule type" value="Genomic_DNA"/>
</dbReference>
<dbReference type="PANTHER" id="PTHR36834">
    <property type="entry name" value="MEMBRANE PROTEIN-RELATED"/>
    <property type="match status" value="1"/>
</dbReference>
<evidence type="ECO:0000313" key="9">
    <source>
        <dbReference type="Proteomes" id="UP001597018"/>
    </source>
</evidence>
<dbReference type="PANTHER" id="PTHR36834:SF1">
    <property type="entry name" value="INTEGRAL MEMBRANE PROTEIN"/>
    <property type="match status" value="1"/>
</dbReference>
<keyword evidence="9" id="KW-1185">Reference proteome</keyword>
<evidence type="ECO:0000256" key="3">
    <source>
        <dbReference type="ARBA" id="ARBA00022989"/>
    </source>
</evidence>
<comment type="caution">
    <text evidence="8">The sequence shown here is derived from an EMBL/GenBank/DDBJ whole genome shotgun (WGS) entry which is preliminary data.</text>
</comment>
<keyword evidence="4 5" id="KW-0472">Membrane</keyword>
<evidence type="ECO:0000259" key="6">
    <source>
        <dbReference type="Pfam" id="PF04892"/>
    </source>
</evidence>
<dbReference type="InterPro" id="IPR053150">
    <property type="entry name" value="Teicoplanin_resist-assoc"/>
</dbReference>
<dbReference type="Proteomes" id="UP001597018">
    <property type="component" value="Unassembled WGS sequence"/>
</dbReference>
<gene>
    <name evidence="8" type="ORF">ACFQ16_11485</name>
</gene>
<keyword evidence="3 5" id="KW-1133">Transmembrane helix</keyword>
<evidence type="ECO:0000256" key="2">
    <source>
        <dbReference type="ARBA" id="ARBA00022692"/>
    </source>
</evidence>
<evidence type="ECO:0000256" key="5">
    <source>
        <dbReference type="SAM" id="Phobius"/>
    </source>
</evidence>
<keyword evidence="2 5" id="KW-0812">Transmembrane</keyword>
<feature type="domain" description="RDD" evidence="7">
    <location>
        <begin position="209"/>
        <end position="338"/>
    </location>
</feature>
<feature type="transmembrane region" description="Helical" evidence="5">
    <location>
        <begin position="171"/>
        <end position="192"/>
    </location>
</feature>
<comment type="subcellular location">
    <subcellularLocation>
        <location evidence="1">Membrane</location>
        <topology evidence="1">Multi-pass membrane protein</topology>
    </subcellularLocation>
</comment>
<feature type="transmembrane region" description="Helical" evidence="5">
    <location>
        <begin position="6"/>
        <end position="27"/>
    </location>
</feature>
<feature type="transmembrane region" description="Helical" evidence="5">
    <location>
        <begin position="137"/>
        <end position="159"/>
    </location>
</feature>
<protein>
    <submittedName>
        <fullName evidence="8">VanZ family protein</fullName>
    </submittedName>
</protein>
<dbReference type="Pfam" id="PF04892">
    <property type="entry name" value="VanZ"/>
    <property type="match status" value="1"/>
</dbReference>
<feature type="transmembrane region" description="Helical" evidence="5">
    <location>
        <begin position="213"/>
        <end position="240"/>
    </location>
</feature>
<feature type="domain" description="VanZ-like" evidence="6">
    <location>
        <begin position="49"/>
        <end position="188"/>
    </location>
</feature>
<proteinExistence type="predicted"/>
<evidence type="ECO:0000256" key="1">
    <source>
        <dbReference type="ARBA" id="ARBA00004141"/>
    </source>
</evidence>
<dbReference type="InterPro" id="IPR010432">
    <property type="entry name" value="RDD"/>
</dbReference>
<dbReference type="InterPro" id="IPR006976">
    <property type="entry name" value="VanZ-like"/>
</dbReference>
<name>A0ABW3FR90_9PSEU</name>
<dbReference type="RefSeq" id="WP_263247732.1">
    <property type="nucleotide sequence ID" value="NZ_BAABLT010000017.1"/>
</dbReference>
<evidence type="ECO:0000313" key="8">
    <source>
        <dbReference type="EMBL" id="MFD0920363.1"/>
    </source>
</evidence>
<feature type="transmembrane region" description="Helical" evidence="5">
    <location>
        <begin position="39"/>
        <end position="60"/>
    </location>
</feature>